<dbReference type="PROSITE" id="PS51257">
    <property type="entry name" value="PROKAR_LIPOPROTEIN"/>
    <property type="match status" value="1"/>
</dbReference>
<keyword evidence="2" id="KW-0732">Signal</keyword>
<sequence length="222" mass="25201">MNKKNFFILLTVVLMAVFISACGSQSEQNNEDSDRKDKVTKEENKNNEKAGEGNSPNKNVEEFDKGNIKDTTSTDHFEQDENTVGDSSSSEEKDPLSDYSAKEIEYARVWLEVVGNKDIDTLKVSHPSEEESVSVKYPEGVVHLFTDFLAGGNVYYNSNGDGSINLYDFPTRWPSPEQLKEERNQTMEEYIQDINDNPEKVMIDPGDDEEVEKIIKKIEILD</sequence>
<feature type="region of interest" description="Disordered" evidence="1">
    <location>
        <begin position="24"/>
        <end position="98"/>
    </location>
</feature>
<accession>A0ABR8VII6</accession>
<evidence type="ECO:0000256" key="1">
    <source>
        <dbReference type="SAM" id="MobiDB-lite"/>
    </source>
</evidence>
<dbReference type="EMBL" id="JACSPV010000007">
    <property type="protein sequence ID" value="MBD8004562.1"/>
    <property type="molecule type" value="Genomic_DNA"/>
</dbReference>
<reference evidence="3 4" key="1">
    <citation type="submission" date="2020-08" db="EMBL/GenBank/DDBJ databases">
        <title>A Genomic Blueprint of the Chicken Gut Microbiome.</title>
        <authorList>
            <person name="Gilroy R."/>
            <person name="Ravi A."/>
            <person name="Getino M."/>
            <person name="Pursley I."/>
            <person name="Horton D.L."/>
            <person name="Alikhan N.-F."/>
            <person name="Baker D."/>
            <person name="Gharbi K."/>
            <person name="Hall N."/>
            <person name="Watson M."/>
            <person name="Adriaenssens E.M."/>
            <person name="Foster-Nyarko E."/>
            <person name="Jarju S."/>
            <person name="Secka A."/>
            <person name="Antonio M."/>
            <person name="Oren A."/>
            <person name="Chaudhuri R."/>
            <person name="La Ragione R.M."/>
            <person name="Hildebrand F."/>
            <person name="Pallen M.J."/>
        </authorList>
    </citation>
    <scope>NUCLEOTIDE SEQUENCE [LARGE SCALE GENOMIC DNA]</scope>
    <source>
        <strain evidence="3 4">Sa1BUA2</strain>
    </source>
</reference>
<evidence type="ECO:0000256" key="2">
    <source>
        <dbReference type="SAM" id="SignalP"/>
    </source>
</evidence>
<feature type="compositionally biased region" description="Basic and acidic residues" evidence="1">
    <location>
        <begin position="59"/>
        <end position="79"/>
    </location>
</feature>
<proteinExistence type="predicted"/>
<dbReference type="Proteomes" id="UP000648182">
    <property type="component" value="Unassembled WGS sequence"/>
</dbReference>
<evidence type="ECO:0000313" key="4">
    <source>
        <dbReference type="Proteomes" id="UP000648182"/>
    </source>
</evidence>
<gene>
    <name evidence="3" type="ORF">H9631_05655</name>
</gene>
<keyword evidence="4" id="KW-1185">Reference proteome</keyword>
<feature type="chain" id="PRO_5045165047" description="Lipoprotein" evidence="2">
    <location>
        <begin position="24"/>
        <end position="222"/>
    </location>
</feature>
<feature type="compositionally biased region" description="Basic and acidic residues" evidence="1">
    <location>
        <begin position="32"/>
        <end position="51"/>
    </location>
</feature>
<evidence type="ECO:0000313" key="3">
    <source>
        <dbReference type="EMBL" id="MBD8004562.1"/>
    </source>
</evidence>
<feature type="signal peptide" evidence="2">
    <location>
        <begin position="1"/>
        <end position="23"/>
    </location>
</feature>
<organism evidence="3 4">
    <name type="scientific">Bacillus norwichensis</name>
    <dbReference type="NCBI Taxonomy" id="2762217"/>
    <lineage>
        <taxon>Bacteria</taxon>
        <taxon>Bacillati</taxon>
        <taxon>Bacillota</taxon>
        <taxon>Bacilli</taxon>
        <taxon>Bacillales</taxon>
        <taxon>Bacillaceae</taxon>
        <taxon>Bacillus</taxon>
    </lineage>
</organism>
<name>A0ABR8VII6_9BACI</name>
<evidence type="ECO:0008006" key="5">
    <source>
        <dbReference type="Google" id="ProtNLM"/>
    </source>
</evidence>
<protein>
    <recommendedName>
        <fullName evidence="5">Lipoprotein</fullName>
    </recommendedName>
</protein>
<comment type="caution">
    <text evidence="3">The sequence shown here is derived from an EMBL/GenBank/DDBJ whole genome shotgun (WGS) entry which is preliminary data.</text>
</comment>
<dbReference type="RefSeq" id="WP_191810802.1">
    <property type="nucleotide sequence ID" value="NZ_JACSPV010000007.1"/>
</dbReference>